<evidence type="ECO:0000313" key="2">
    <source>
        <dbReference type="Proteomes" id="UP000620633"/>
    </source>
</evidence>
<dbReference type="EMBL" id="BMQO01000010">
    <property type="protein sequence ID" value="GGS30260.1"/>
    <property type="molecule type" value="Genomic_DNA"/>
</dbReference>
<protein>
    <submittedName>
        <fullName evidence="1">Uncharacterized protein</fullName>
    </submittedName>
</protein>
<name>A0ABQ2SKQ7_9DEIO</name>
<reference evidence="2" key="1">
    <citation type="journal article" date="2019" name="Int. J. Syst. Evol. Microbiol.">
        <title>The Global Catalogue of Microorganisms (GCM) 10K type strain sequencing project: providing services to taxonomists for standard genome sequencing and annotation.</title>
        <authorList>
            <consortium name="The Broad Institute Genomics Platform"/>
            <consortium name="The Broad Institute Genome Sequencing Center for Infectious Disease"/>
            <person name="Wu L."/>
            <person name="Ma J."/>
        </authorList>
    </citation>
    <scope>NUCLEOTIDE SEQUENCE [LARGE SCALE GENOMIC DNA]</scope>
    <source>
        <strain evidence="2">JCM 31406</strain>
    </source>
</reference>
<accession>A0ABQ2SKQ7</accession>
<organism evidence="1 2">
    <name type="scientific">Deinococcus knuensis</name>
    <dbReference type="NCBI Taxonomy" id="1837380"/>
    <lineage>
        <taxon>Bacteria</taxon>
        <taxon>Thermotogati</taxon>
        <taxon>Deinococcota</taxon>
        <taxon>Deinococci</taxon>
        <taxon>Deinococcales</taxon>
        <taxon>Deinococcaceae</taxon>
        <taxon>Deinococcus</taxon>
    </lineage>
</organism>
<proteinExistence type="predicted"/>
<dbReference type="Proteomes" id="UP000620633">
    <property type="component" value="Unassembled WGS sequence"/>
</dbReference>
<gene>
    <name evidence="1" type="ORF">GCM10008961_22440</name>
</gene>
<comment type="caution">
    <text evidence="1">The sequence shown here is derived from an EMBL/GenBank/DDBJ whole genome shotgun (WGS) entry which is preliminary data.</text>
</comment>
<evidence type="ECO:0000313" key="1">
    <source>
        <dbReference type="EMBL" id="GGS30260.1"/>
    </source>
</evidence>
<keyword evidence="2" id="KW-1185">Reference proteome</keyword>
<sequence length="345" mass="38625">MFGLFNKKKPEPHLRRGHEVGEMRENALTTVATLAGMGGEPHSFQQTGEDDAQFIYRGMTVHIPIVDNLLGLSLSARIPECNIRLCVSVEQKAFAYRCLDHVCHSCAGVRAFFDPVSGELVVAVQSAGFDEQFRADTLIDVALFMLEEGVMAARAYLGLPFSEALRPSVTQWQGGFHYGEGFNVYATAADAFAVFMCKKYQCVEVGRDDTSILLESGPLRYDVRFFGWRFGYMIETATRGFRHAYADDERYVQVQERLALPVRSRDPGSEFSWWFRDPQGSAIAYFQPDGTFVVGQYGFGNAKTEPNGAAFGRVAQGHLLNVKFMTWLAEELPDALYSDELNRPN</sequence>